<name>A0ABT9YLR3_9BACI</name>
<dbReference type="RefSeq" id="WP_306985149.1">
    <property type="nucleotide sequence ID" value="NZ_JAUSUA010000006.1"/>
</dbReference>
<dbReference type="EMBL" id="JAUSUA010000006">
    <property type="protein sequence ID" value="MDQ0208802.1"/>
    <property type="molecule type" value="Genomic_DNA"/>
</dbReference>
<feature type="transmembrane region" description="Helical" evidence="2">
    <location>
        <begin position="7"/>
        <end position="24"/>
    </location>
</feature>
<reference evidence="3 4" key="1">
    <citation type="submission" date="2023-07" db="EMBL/GenBank/DDBJ databases">
        <title>Genomic Encyclopedia of Type Strains, Phase IV (KMG-IV): sequencing the most valuable type-strain genomes for metagenomic binning, comparative biology and taxonomic classification.</title>
        <authorList>
            <person name="Goeker M."/>
        </authorList>
    </citation>
    <scope>NUCLEOTIDE SEQUENCE [LARGE SCALE GENOMIC DNA]</scope>
    <source>
        <strain evidence="3 4">DSM 19154</strain>
    </source>
</reference>
<evidence type="ECO:0000256" key="2">
    <source>
        <dbReference type="SAM" id="Phobius"/>
    </source>
</evidence>
<protein>
    <submittedName>
        <fullName evidence="3">Uncharacterized protein</fullName>
    </submittedName>
</protein>
<keyword evidence="2" id="KW-0812">Transmembrane</keyword>
<feature type="compositionally biased region" description="Basic and acidic residues" evidence="1">
    <location>
        <begin position="222"/>
        <end position="243"/>
    </location>
</feature>
<feature type="transmembrane region" description="Helical" evidence="2">
    <location>
        <begin position="84"/>
        <end position="106"/>
    </location>
</feature>
<evidence type="ECO:0000256" key="1">
    <source>
        <dbReference type="SAM" id="MobiDB-lite"/>
    </source>
</evidence>
<evidence type="ECO:0000313" key="3">
    <source>
        <dbReference type="EMBL" id="MDQ0208802.1"/>
    </source>
</evidence>
<keyword evidence="2" id="KW-0472">Membrane</keyword>
<gene>
    <name evidence="3" type="ORF">J2S05_003614</name>
</gene>
<feature type="compositionally biased region" description="Basic and acidic residues" evidence="1">
    <location>
        <begin position="185"/>
        <end position="212"/>
    </location>
</feature>
<proteinExistence type="predicted"/>
<comment type="caution">
    <text evidence="3">The sequence shown here is derived from an EMBL/GenBank/DDBJ whole genome shotgun (WGS) entry which is preliminary data.</text>
</comment>
<dbReference type="Proteomes" id="UP001225034">
    <property type="component" value="Unassembled WGS sequence"/>
</dbReference>
<organism evidence="3 4">
    <name type="scientific">Alkalicoccobacillus murimartini</name>
    <dbReference type="NCBI Taxonomy" id="171685"/>
    <lineage>
        <taxon>Bacteria</taxon>
        <taxon>Bacillati</taxon>
        <taxon>Bacillota</taxon>
        <taxon>Bacilli</taxon>
        <taxon>Bacillales</taxon>
        <taxon>Bacillaceae</taxon>
        <taxon>Alkalicoccobacillus</taxon>
    </lineage>
</organism>
<feature type="transmembrane region" description="Helical" evidence="2">
    <location>
        <begin position="118"/>
        <end position="135"/>
    </location>
</feature>
<accession>A0ABT9YLR3</accession>
<keyword evidence="2" id="KW-1133">Transmembrane helix</keyword>
<evidence type="ECO:0000313" key="4">
    <source>
        <dbReference type="Proteomes" id="UP001225034"/>
    </source>
</evidence>
<keyword evidence="4" id="KW-1185">Reference proteome</keyword>
<sequence length="243" mass="28533">MFGLYDLFRLIVSALIILPITTIIRESGYYFAVTILGAKEKKLIVGSGPILFTLPTIEVRRYFFMYSWMEYEELNPSNRFWHGLIYASPIISPLVVGLLINSLLATDILESNMFWSTFLFYIFYYVFFDLIPVYLPDGQPTNGRAIFDLIWHGQRSDYMKEDYKKDKPSTKDNRDGYTEAQEDTIENRDRDQEDREDHTDPEHKKTTEKEGKGYTNTQEDTIENRDRDQEERKDHTSPGENGK</sequence>
<feature type="compositionally biased region" description="Basic and acidic residues" evidence="1">
    <location>
        <begin position="161"/>
        <end position="177"/>
    </location>
</feature>
<feature type="region of interest" description="Disordered" evidence="1">
    <location>
        <begin position="161"/>
        <end position="243"/>
    </location>
</feature>